<proteinExistence type="inferred from homology"/>
<evidence type="ECO:0000256" key="7">
    <source>
        <dbReference type="ARBA" id="ARBA00023237"/>
    </source>
</evidence>
<evidence type="ECO:0000256" key="6">
    <source>
        <dbReference type="ARBA" id="ARBA00023136"/>
    </source>
</evidence>
<keyword evidence="3 8" id="KW-1134">Transmembrane beta strand</keyword>
<evidence type="ECO:0000256" key="3">
    <source>
        <dbReference type="ARBA" id="ARBA00022452"/>
    </source>
</evidence>
<dbReference type="Gene3D" id="2.40.170.20">
    <property type="entry name" value="TonB-dependent receptor, beta-barrel domain"/>
    <property type="match status" value="1"/>
</dbReference>
<dbReference type="GO" id="GO:0015344">
    <property type="term" value="F:siderophore uptake transmembrane transporter activity"/>
    <property type="evidence" value="ECO:0007669"/>
    <property type="project" value="TreeGrafter"/>
</dbReference>
<comment type="similarity">
    <text evidence="8 9">Belongs to the TonB-dependent receptor family.</text>
</comment>
<evidence type="ECO:0000259" key="12">
    <source>
        <dbReference type="Pfam" id="PF07715"/>
    </source>
</evidence>
<evidence type="ECO:0000256" key="4">
    <source>
        <dbReference type="ARBA" id="ARBA00022692"/>
    </source>
</evidence>
<comment type="subcellular location">
    <subcellularLocation>
        <location evidence="1 8">Cell outer membrane</location>
        <topology evidence="1 8">Multi-pass membrane protein</topology>
    </subcellularLocation>
</comment>
<feature type="signal peptide" evidence="10">
    <location>
        <begin position="1"/>
        <end position="19"/>
    </location>
</feature>
<dbReference type="PANTHER" id="PTHR30069">
    <property type="entry name" value="TONB-DEPENDENT OUTER MEMBRANE RECEPTOR"/>
    <property type="match status" value="1"/>
</dbReference>
<evidence type="ECO:0000256" key="5">
    <source>
        <dbReference type="ARBA" id="ARBA00023077"/>
    </source>
</evidence>
<name>A4CL78_ROBBH</name>
<dbReference type="SUPFAM" id="SSF56935">
    <property type="entry name" value="Porins"/>
    <property type="match status" value="1"/>
</dbReference>
<evidence type="ECO:0000256" key="8">
    <source>
        <dbReference type="PROSITE-ProRule" id="PRU01360"/>
    </source>
</evidence>
<dbReference type="Pfam" id="PF07715">
    <property type="entry name" value="Plug"/>
    <property type="match status" value="1"/>
</dbReference>
<dbReference type="InterPro" id="IPR037066">
    <property type="entry name" value="Plug_dom_sf"/>
</dbReference>
<dbReference type="RefSeq" id="WP_015754943.1">
    <property type="nucleotide sequence ID" value="NC_013222.1"/>
</dbReference>
<feature type="chain" id="PRO_5002666514" evidence="10">
    <location>
        <begin position="20"/>
        <end position="743"/>
    </location>
</feature>
<dbReference type="InterPro" id="IPR036942">
    <property type="entry name" value="Beta-barrel_TonB_sf"/>
</dbReference>
<dbReference type="SUPFAM" id="SSF49464">
    <property type="entry name" value="Carboxypeptidase regulatory domain-like"/>
    <property type="match status" value="1"/>
</dbReference>
<dbReference type="OrthoDB" id="99480at2"/>
<keyword evidence="7 8" id="KW-0998">Cell outer membrane</keyword>
<gene>
    <name evidence="13" type="ordered locus">RB2501_14904</name>
</gene>
<evidence type="ECO:0000313" key="13">
    <source>
        <dbReference type="EMBL" id="EAR15627.1"/>
    </source>
</evidence>
<dbReference type="eggNOG" id="COG4206">
    <property type="taxonomic scope" value="Bacteria"/>
</dbReference>
<reference evidence="13 14" key="1">
    <citation type="journal article" date="2009" name="J. Bacteriol.">
        <title>Complete genome sequence of Robiginitalea biformata HTCC2501.</title>
        <authorList>
            <person name="Oh H.M."/>
            <person name="Giovannoni S.J."/>
            <person name="Lee K."/>
            <person name="Ferriera S."/>
            <person name="Johnson J."/>
            <person name="Cho J.C."/>
        </authorList>
    </citation>
    <scope>NUCLEOTIDE SEQUENCE [LARGE SCALE GENOMIC DNA]</scope>
    <source>
        <strain evidence="14">ATCC BAA-864 / HTCC2501 / KCTC 12146</strain>
    </source>
</reference>
<evidence type="ECO:0000256" key="9">
    <source>
        <dbReference type="RuleBase" id="RU003357"/>
    </source>
</evidence>
<feature type="domain" description="TonB-dependent receptor plug" evidence="12">
    <location>
        <begin position="115"/>
        <end position="218"/>
    </location>
</feature>
<protein>
    <submittedName>
        <fullName evidence="13">TonB-dependent receptor, putative</fullName>
    </submittedName>
</protein>
<keyword evidence="5 9" id="KW-0798">TonB box</keyword>
<sequence>MYKVYYCILLLLLSASLNAHHIRGRVADPDGNPLEAAAIYHPATGSYVYADAAGYFELDNVDVGDRLLLYSLGFASDERTITALHVEKGITVVLQPAAVGLEQVVLVARLNPLNNLARADLAVNPVRSSQEILRRVPGLVIGQHAGGGKAEQIFLRGFDIDHGTDLAIDVEGMPVNMVSHAHGQGYSDLHFIIPETIENIDFGKGPYRAGVGNFNTAGHISFKLRDRLPQNRVTLEAGQFNTLRGLGMIRVADTDHSQAYLAGEILFSDGVFEASQNFSRVNLMGRYRFDNREDESLTLTASHFQSQWDASGQIPERAVVSGQISRFGAIDSTEGGRTSRTNIWMSHRKQYSPHQSLRTSAYVTGYQFDLYSNFTFFLEDPVNGDQIRQQEKRLLLGGQTVWRHSFHGEGTPRKGYLDLGIGFRYDDVDEVSLSRTANRKTLLERLAYGDVDEFNGFAFAEASWKLGRWTLVPGLRLDHLRFEYRDRLPQTYARAVEPGWFLAPKFNALYQASRKVQFVGKAGLGYHSNDTRVVVARGGEETLPGALGLEVGSVYRPLDRLVLSANLWSLFLEQEFVYVGDAGIVEPSGRTRRLGLEAAIQAQITDHLFARGDVNYTYARSTEAPAGADRIPLAPELTSSGSLSLRDLGPFSGGIRYRFIADRPADESNSLVADGYFVTDANLNYTRGAITLGLTVENLFDTRWKETQFATLSRLAGETQPVEEIHFTPGTPFFVRANLQLRF</sequence>
<dbReference type="GO" id="GO:0009279">
    <property type="term" value="C:cell outer membrane"/>
    <property type="evidence" value="ECO:0007669"/>
    <property type="project" value="UniProtKB-SubCell"/>
</dbReference>
<dbReference type="InterPro" id="IPR000531">
    <property type="entry name" value="Beta-barrel_TonB"/>
</dbReference>
<dbReference type="Gene3D" id="2.170.130.10">
    <property type="entry name" value="TonB-dependent receptor, plug domain"/>
    <property type="match status" value="1"/>
</dbReference>
<keyword evidence="14" id="KW-1185">Reference proteome</keyword>
<keyword evidence="2 8" id="KW-0813">Transport</keyword>
<evidence type="ECO:0000313" key="14">
    <source>
        <dbReference type="Proteomes" id="UP000009049"/>
    </source>
</evidence>
<dbReference type="STRING" id="313596.RB2501_14904"/>
<dbReference type="Pfam" id="PF13715">
    <property type="entry name" value="CarbopepD_reg_2"/>
    <property type="match status" value="1"/>
</dbReference>
<dbReference type="Proteomes" id="UP000009049">
    <property type="component" value="Chromosome"/>
</dbReference>
<dbReference type="EMBL" id="CP001712">
    <property type="protein sequence ID" value="EAR15627.1"/>
    <property type="molecule type" value="Genomic_DNA"/>
</dbReference>
<dbReference type="AlphaFoldDB" id="A4CL78"/>
<keyword evidence="13" id="KW-0675">Receptor</keyword>
<feature type="domain" description="TonB-dependent receptor-like beta-barrel" evidence="11">
    <location>
        <begin position="303"/>
        <end position="699"/>
    </location>
</feature>
<keyword evidence="10" id="KW-0732">Signal</keyword>
<evidence type="ECO:0000259" key="11">
    <source>
        <dbReference type="Pfam" id="PF00593"/>
    </source>
</evidence>
<keyword evidence="6 8" id="KW-0472">Membrane</keyword>
<evidence type="ECO:0000256" key="2">
    <source>
        <dbReference type="ARBA" id="ARBA00022448"/>
    </source>
</evidence>
<dbReference type="InterPro" id="IPR039426">
    <property type="entry name" value="TonB-dep_rcpt-like"/>
</dbReference>
<organism evidence="13 14">
    <name type="scientific">Robiginitalea biformata (strain ATCC BAA-864 / DSM 15991 / KCTC 12146 / HTCC2501)</name>
    <dbReference type="NCBI Taxonomy" id="313596"/>
    <lineage>
        <taxon>Bacteria</taxon>
        <taxon>Pseudomonadati</taxon>
        <taxon>Bacteroidota</taxon>
        <taxon>Flavobacteriia</taxon>
        <taxon>Flavobacteriales</taxon>
        <taxon>Flavobacteriaceae</taxon>
        <taxon>Robiginitalea</taxon>
    </lineage>
</organism>
<accession>A4CL78</accession>
<dbReference type="PROSITE" id="PS52016">
    <property type="entry name" value="TONB_DEPENDENT_REC_3"/>
    <property type="match status" value="1"/>
</dbReference>
<evidence type="ECO:0000256" key="10">
    <source>
        <dbReference type="SAM" id="SignalP"/>
    </source>
</evidence>
<dbReference type="InterPro" id="IPR008969">
    <property type="entry name" value="CarboxyPept-like_regulatory"/>
</dbReference>
<dbReference type="KEGG" id="rbi:RB2501_14904"/>
<dbReference type="PANTHER" id="PTHR30069:SF36">
    <property type="entry name" value="BLL6948 PROTEIN"/>
    <property type="match status" value="1"/>
</dbReference>
<dbReference type="Pfam" id="PF00593">
    <property type="entry name" value="TonB_dep_Rec_b-barrel"/>
    <property type="match status" value="1"/>
</dbReference>
<dbReference type="InterPro" id="IPR012910">
    <property type="entry name" value="Plug_dom"/>
</dbReference>
<keyword evidence="4 8" id="KW-0812">Transmembrane</keyword>
<evidence type="ECO:0000256" key="1">
    <source>
        <dbReference type="ARBA" id="ARBA00004571"/>
    </source>
</evidence>
<dbReference type="HOGENOM" id="CLU_016085_0_0_10"/>
<dbReference type="GO" id="GO:0044718">
    <property type="term" value="P:siderophore transmembrane transport"/>
    <property type="evidence" value="ECO:0007669"/>
    <property type="project" value="TreeGrafter"/>
</dbReference>